<dbReference type="KEGG" id="bde:BDP_1246"/>
<dbReference type="EMBL" id="CP001750">
    <property type="protein sequence ID" value="ADB09868.1"/>
    <property type="molecule type" value="Genomic_DNA"/>
</dbReference>
<dbReference type="STRING" id="401473.BDP_1246"/>
<dbReference type="Pfam" id="PF06414">
    <property type="entry name" value="Zeta_toxin"/>
    <property type="match status" value="1"/>
</dbReference>
<evidence type="ECO:0000256" key="2">
    <source>
        <dbReference type="ARBA" id="ARBA00011963"/>
    </source>
</evidence>
<dbReference type="InterPro" id="IPR027417">
    <property type="entry name" value="P-loop_NTPase"/>
</dbReference>
<evidence type="ECO:0000256" key="3">
    <source>
        <dbReference type="ARBA" id="ARBA00022741"/>
    </source>
</evidence>
<feature type="domain" description="Zeta toxin" evidence="7">
    <location>
        <begin position="133"/>
        <end position="317"/>
    </location>
</feature>
<keyword evidence="4" id="KW-0067">ATP-binding</keyword>
<sequence length="382" mass="42737">MEDIGNGERHGDVPEWGLEDLTDSVLYDVFYESTTMLAGRMLAQQRLAAGQGNRYREHWARMNRYGLLSDRDRVDPTDREALVRTKRVNDSTRMGRALMAEPWHEIGRQSAVDVDRIWNEDILPTIEGVAGSDDPCTVFVGGQPGAGKTRAVHMILDMGLHEGTLLPVNGDDLRQYHPDYDRLCDEDPLGMPLRTAEASAEWIRRTMAYATANRISTIVEGTWRNASTVLDEASNAKRNGRTTHAIVLAVPPVLSRIAILERYYRDRSVGLPSRWTPTSAHENTVRNLASTVRLIAGSPLIDQFTVIDRNGVVLFDGTGDGGKDGWHEWMHKVSRVSGIDGDAQLARVDFLERAWSAFTPDNGDARMLLNKIHCGFHPRIPQ</sequence>
<dbReference type="GO" id="GO:0005524">
    <property type="term" value="F:ATP binding"/>
    <property type="evidence" value="ECO:0007669"/>
    <property type="project" value="UniProtKB-KW"/>
</dbReference>
<name>D2QAN2_BIFDB</name>
<keyword evidence="3" id="KW-0547">Nucleotide-binding</keyword>
<dbReference type="eggNOG" id="COG4185">
    <property type="taxonomic scope" value="Bacteria"/>
</dbReference>
<dbReference type="GO" id="GO:0016301">
    <property type="term" value="F:kinase activity"/>
    <property type="evidence" value="ECO:0007669"/>
    <property type="project" value="InterPro"/>
</dbReference>
<evidence type="ECO:0000313" key="9">
    <source>
        <dbReference type="Proteomes" id="UP000008693"/>
    </source>
</evidence>
<gene>
    <name evidence="8" type="ordered locus">BDP_1246</name>
</gene>
<keyword evidence="9" id="KW-1185">Reference proteome</keyword>
<dbReference type="HOGENOM" id="CLU_045225_0_0_11"/>
<evidence type="ECO:0000256" key="6">
    <source>
        <dbReference type="ARBA" id="ARBA00048178"/>
    </source>
</evidence>
<evidence type="ECO:0000256" key="1">
    <source>
        <dbReference type="ARBA" id="ARBA00009104"/>
    </source>
</evidence>
<dbReference type="Proteomes" id="UP000008693">
    <property type="component" value="Chromosome"/>
</dbReference>
<dbReference type="Gene3D" id="3.40.50.300">
    <property type="entry name" value="P-loop containing nucleotide triphosphate hydrolases"/>
    <property type="match status" value="1"/>
</dbReference>
<comment type="similarity">
    <text evidence="1">Belongs to the zeta toxin family.</text>
</comment>
<dbReference type="GeneID" id="31606443"/>
<accession>D2QAN2</accession>
<comment type="catalytic activity">
    <reaction evidence="6">
        <text>UDP-N-acetyl-alpha-D-glucosamine + ATP = UDP-N-acetyl-alpha-D-glucosamine 3'-phosphate + ADP + H(+)</text>
        <dbReference type="Rhea" id="RHEA:32671"/>
        <dbReference type="ChEBI" id="CHEBI:15378"/>
        <dbReference type="ChEBI" id="CHEBI:30616"/>
        <dbReference type="ChEBI" id="CHEBI:57705"/>
        <dbReference type="ChEBI" id="CHEBI:64353"/>
        <dbReference type="ChEBI" id="CHEBI:456216"/>
        <dbReference type="EC" id="2.7.1.176"/>
    </reaction>
</comment>
<evidence type="ECO:0000259" key="7">
    <source>
        <dbReference type="Pfam" id="PF06414"/>
    </source>
</evidence>
<dbReference type="EC" id="2.7.1.176" evidence="2"/>
<evidence type="ECO:0000256" key="5">
    <source>
        <dbReference type="ARBA" id="ARBA00032897"/>
    </source>
</evidence>
<dbReference type="SUPFAM" id="SSF52540">
    <property type="entry name" value="P-loop containing nucleoside triphosphate hydrolases"/>
    <property type="match status" value="1"/>
</dbReference>
<protein>
    <recommendedName>
        <fullName evidence="5">UDP-N-acetylglucosamine kinase</fullName>
        <ecNumber evidence="2">2.7.1.176</ecNumber>
    </recommendedName>
    <alternativeName>
        <fullName evidence="5">UDP-N-acetylglucosamine kinase</fullName>
    </alternativeName>
</protein>
<evidence type="ECO:0000313" key="8">
    <source>
        <dbReference type="EMBL" id="ADB09868.1"/>
    </source>
</evidence>
<proteinExistence type="inferred from homology"/>
<dbReference type="AlphaFoldDB" id="D2QAN2"/>
<dbReference type="InterPro" id="IPR010488">
    <property type="entry name" value="Zeta_toxin_domain"/>
</dbReference>
<evidence type="ECO:0000256" key="4">
    <source>
        <dbReference type="ARBA" id="ARBA00022840"/>
    </source>
</evidence>
<dbReference type="RefSeq" id="WP_003839974.1">
    <property type="nucleotide sequence ID" value="NC_013714.1"/>
</dbReference>
<reference evidence="8 9" key="1">
    <citation type="journal article" date="2009" name="PLoS Genet.">
        <title>The Bifidobacterium dentium Bd1 genome sequence reflects its genetic adaptation to the human oral cavity.</title>
        <authorList>
            <person name="Ventura M."/>
            <person name="Turroni F."/>
            <person name="Zomer A."/>
            <person name="Foroni E."/>
            <person name="Giubellini V."/>
            <person name="Bottacini F."/>
            <person name="Canchaya C."/>
            <person name="Claesson M.J."/>
            <person name="He F."/>
            <person name="Mantzourani M."/>
            <person name="Mulas L."/>
            <person name="Ferrarini A."/>
            <person name="Gao B."/>
            <person name="Delledonne M."/>
            <person name="Henrissat B."/>
            <person name="Coutinho P."/>
            <person name="Oggioni M."/>
            <person name="Gupta R.S."/>
            <person name="Zhang Z."/>
            <person name="Beighton D."/>
            <person name="Fitzgerald G.F."/>
            <person name="O'Toole P.W."/>
            <person name="van Sinderen D."/>
        </authorList>
    </citation>
    <scope>NUCLEOTIDE SEQUENCE [LARGE SCALE GENOMIC DNA]</scope>
    <source>
        <strain evidence="9">ATCC 27534 / DSM 20436 / JCM 1195 / Bd1</strain>
    </source>
</reference>
<organism evidence="8 9">
    <name type="scientific">Bifidobacterium dentium (strain ATCC 27534 / DSM 20436 / JCM 1195 / Bd1)</name>
    <dbReference type="NCBI Taxonomy" id="401473"/>
    <lineage>
        <taxon>Bacteria</taxon>
        <taxon>Bacillati</taxon>
        <taxon>Actinomycetota</taxon>
        <taxon>Actinomycetes</taxon>
        <taxon>Bifidobacteriales</taxon>
        <taxon>Bifidobacteriaceae</taxon>
        <taxon>Bifidobacterium</taxon>
    </lineage>
</organism>